<keyword evidence="1" id="KW-1133">Transmembrane helix</keyword>
<sequence length="385" mass="41537">MDGGGYLWRTGVTRKRDLMGMENGEGEEELCGVARGGVGFPAIPPPQTPREPMEFLSRSWSLSAAEISRALVANNKKRHFVVDRLPEMVIPEKLVVAPQHHHHHHQFGTENSALVRRLAVGRWFHSKDSGKSRKERARADRARIHAAVSVAGVAAAIAAVAAGSNAVDPKMSAAMASASELLASHCVEMAELAGADHERVASAVQSAVDVRSPGDLITLTAAAATALRGATTLKQRLQRDSRNNAAVTPYEKGHCSSPDASPCEGELLKRTRKGTVHSKRVSVYINKKSQVIVKLKSKHVGGAFSKKKKCVVYGVRDDCPSWPGREGGAVERGYFGLRTARGLIEFECDNRIGKQKWVQGVQGLLCQVGGSSRRVEHSLALLKIG</sequence>
<evidence type="ECO:0000313" key="4">
    <source>
        <dbReference type="EMBL" id="JAT56496.1"/>
    </source>
</evidence>
<feature type="domain" description="VAN3-binding protein-like auxin canalisation" evidence="2">
    <location>
        <begin position="46"/>
        <end position="97"/>
    </location>
</feature>
<evidence type="ECO:0000259" key="2">
    <source>
        <dbReference type="Pfam" id="PF05703"/>
    </source>
</evidence>
<feature type="domain" description="VAN3-binding protein-like auxin canalisation" evidence="2">
    <location>
        <begin position="102"/>
        <end position="253"/>
    </location>
</feature>
<gene>
    <name evidence="4" type="primary">Csmd3_0</name>
    <name evidence="4" type="ORF">g.70637</name>
</gene>
<reference evidence="4" key="1">
    <citation type="submission" date="2015-07" db="EMBL/GenBank/DDBJ databases">
        <title>Transcriptome Assembly of Anthurium amnicola.</title>
        <authorList>
            <person name="Suzuki J."/>
        </authorList>
    </citation>
    <scope>NUCLEOTIDE SEQUENCE</scope>
</reference>
<keyword evidence="1" id="KW-0472">Membrane</keyword>
<feature type="transmembrane region" description="Helical" evidence="1">
    <location>
        <begin position="142"/>
        <end position="162"/>
    </location>
</feature>
<feature type="domain" description="Pleckstrin-like plant" evidence="3">
    <location>
        <begin position="266"/>
        <end position="367"/>
    </location>
</feature>
<dbReference type="PANTHER" id="PTHR31351:SF24">
    <property type="entry name" value="VAN3-BINDING PROTEIN-LIKE"/>
    <property type="match status" value="1"/>
</dbReference>
<name>A0A1D1YPD0_9ARAE</name>
<organism evidence="4">
    <name type="scientific">Anthurium amnicola</name>
    <dbReference type="NCBI Taxonomy" id="1678845"/>
    <lineage>
        <taxon>Eukaryota</taxon>
        <taxon>Viridiplantae</taxon>
        <taxon>Streptophyta</taxon>
        <taxon>Embryophyta</taxon>
        <taxon>Tracheophyta</taxon>
        <taxon>Spermatophyta</taxon>
        <taxon>Magnoliopsida</taxon>
        <taxon>Liliopsida</taxon>
        <taxon>Araceae</taxon>
        <taxon>Pothoideae</taxon>
        <taxon>Potheae</taxon>
        <taxon>Anthurium</taxon>
    </lineage>
</organism>
<dbReference type="EMBL" id="GDJX01011440">
    <property type="protein sequence ID" value="JAT56496.1"/>
    <property type="molecule type" value="Transcribed_RNA"/>
</dbReference>
<keyword evidence="1" id="KW-0812">Transmembrane</keyword>
<evidence type="ECO:0000259" key="3">
    <source>
        <dbReference type="Pfam" id="PF08458"/>
    </source>
</evidence>
<dbReference type="GO" id="GO:0010305">
    <property type="term" value="P:leaf vascular tissue pattern formation"/>
    <property type="evidence" value="ECO:0007669"/>
    <property type="project" value="TreeGrafter"/>
</dbReference>
<proteinExistence type="predicted"/>
<evidence type="ECO:0000256" key="1">
    <source>
        <dbReference type="SAM" id="Phobius"/>
    </source>
</evidence>
<accession>A0A1D1YPD0</accession>
<dbReference type="InterPro" id="IPR013666">
    <property type="entry name" value="PH_pln"/>
</dbReference>
<protein>
    <submittedName>
        <fullName evidence="4">CUB and sushi domain-containing protein 3</fullName>
    </submittedName>
</protein>
<dbReference type="Pfam" id="PF08458">
    <property type="entry name" value="PH_2"/>
    <property type="match status" value="1"/>
</dbReference>
<dbReference type="AlphaFoldDB" id="A0A1D1YPD0"/>
<dbReference type="GO" id="GO:0010087">
    <property type="term" value="P:phloem or xylem histogenesis"/>
    <property type="evidence" value="ECO:0007669"/>
    <property type="project" value="TreeGrafter"/>
</dbReference>
<dbReference type="PANTHER" id="PTHR31351">
    <property type="entry name" value="EXPRESSED PROTEIN"/>
    <property type="match status" value="1"/>
</dbReference>
<dbReference type="InterPro" id="IPR008546">
    <property type="entry name" value="VAN3-bd-like_auxin_canal"/>
</dbReference>
<dbReference type="Pfam" id="PF05703">
    <property type="entry name" value="Auxin_canalis"/>
    <property type="match status" value="2"/>
</dbReference>
<dbReference type="InterPro" id="IPR040269">
    <property type="entry name" value="VAB"/>
</dbReference>
<dbReference type="GO" id="GO:0009734">
    <property type="term" value="P:auxin-activated signaling pathway"/>
    <property type="evidence" value="ECO:0007669"/>
    <property type="project" value="TreeGrafter"/>
</dbReference>